<name>A0A6G0SYM2_APHGL</name>
<dbReference type="OrthoDB" id="6628359at2759"/>
<organism evidence="2 3">
    <name type="scientific">Aphis glycines</name>
    <name type="common">Soybean aphid</name>
    <dbReference type="NCBI Taxonomy" id="307491"/>
    <lineage>
        <taxon>Eukaryota</taxon>
        <taxon>Metazoa</taxon>
        <taxon>Ecdysozoa</taxon>
        <taxon>Arthropoda</taxon>
        <taxon>Hexapoda</taxon>
        <taxon>Insecta</taxon>
        <taxon>Pterygota</taxon>
        <taxon>Neoptera</taxon>
        <taxon>Paraneoptera</taxon>
        <taxon>Hemiptera</taxon>
        <taxon>Sternorrhyncha</taxon>
        <taxon>Aphidomorpha</taxon>
        <taxon>Aphidoidea</taxon>
        <taxon>Aphididae</taxon>
        <taxon>Aphidini</taxon>
        <taxon>Aphis</taxon>
        <taxon>Aphis</taxon>
    </lineage>
</organism>
<dbReference type="EMBL" id="VYZN01000079">
    <property type="protein sequence ID" value="KAE9523500.1"/>
    <property type="molecule type" value="Genomic_DNA"/>
</dbReference>
<dbReference type="Proteomes" id="UP000475862">
    <property type="component" value="Unassembled WGS sequence"/>
</dbReference>
<evidence type="ECO:0000256" key="1">
    <source>
        <dbReference type="SAM" id="MobiDB-lite"/>
    </source>
</evidence>
<accession>A0A6G0SYM2</accession>
<reference evidence="2 3" key="1">
    <citation type="submission" date="2019-08" db="EMBL/GenBank/DDBJ databases">
        <title>The genome of the soybean aphid Biotype 1, its phylome, world population structure and adaptation to the North American continent.</title>
        <authorList>
            <person name="Giordano R."/>
            <person name="Donthu R.K."/>
            <person name="Hernandez A.G."/>
            <person name="Wright C.L."/>
            <person name="Zimin A.V."/>
        </authorList>
    </citation>
    <scope>NUCLEOTIDE SEQUENCE [LARGE SCALE GENOMIC DNA]</scope>
    <source>
        <tissue evidence="2">Whole aphids</tissue>
    </source>
</reference>
<gene>
    <name evidence="2" type="ORF">AGLY_016052</name>
</gene>
<feature type="region of interest" description="Disordered" evidence="1">
    <location>
        <begin position="105"/>
        <end position="124"/>
    </location>
</feature>
<feature type="compositionally biased region" description="Polar residues" evidence="1">
    <location>
        <begin position="106"/>
        <end position="120"/>
    </location>
</feature>
<keyword evidence="3" id="KW-1185">Reference proteome</keyword>
<comment type="caution">
    <text evidence="2">The sequence shown here is derived from an EMBL/GenBank/DDBJ whole genome shotgun (WGS) entry which is preliminary data.</text>
</comment>
<protein>
    <submittedName>
        <fullName evidence="2">Uncharacterized protein</fullName>
    </submittedName>
</protein>
<evidence type="ECO:0000313" key="3">
    <source>
        <dbReference type="Proteomes" id="UP000475862"/>
    </source>
</evidence>
<dbReference type="AlphaFoldDB" id="A0A6G0SYM2"/>
<evidence type="ECO:0000313" key="2">
    <source>
        <dbReference type="EMBL" id="KAE9523500.1"/>
    </source>
</evidence>
<proteinExistence type="predicted"/>
<sequence>MAIRTYTIIICICFDRTIDTVVTRHSPELKFISGSSCDVRFWFILVVGTSNVKATIPAANGADADVPLQLSCSRPPLPDAHINIDPLPPRPFDIPSRNALVANSPDRASTASVTSPSNIRTPPILAPKATPTEHKELLAVAATSPAHLVPWRSGWSFSKPSSNIVTTDPFPWICCALVKWRQHIWLVSDTDQWKSSNIGAEQSYNQVLEQYLNYYNYLYQQNCILNNQNYNVNTNPISTNITNTNPIPTNTTNIIPISVLKMENRSTNNKQPIVRPIFPRKNKILLPRKPNIELIKPLKSKIRSILCKSQNKSK</sequence>